<name>A0A6P7H7P5_DIAVI</name>
<evidence type="ECO:0000313" key="1">
    <source>
        <dbReference type="RefSeq" id="XP_028153733.1"/>
    </source>
</evidence>
<reference evidence="1" key="1">
    <citation type="submission" date="2025-08" db="UniProtKB">
        <authorList>
            <consortium name="RefSeq"/>
        </authorList>
    </citation>
    <scope>IDENTIFICATION</scope>
    <source>
        <tissue evidence="1">Whole insect</tissue>
    </source>
</reference>
<proteinExistence type="predicted"/>
<dbReference type="RefSeq" id="XP_028153733.1">
    <property type="nucleotide sequence ID" value="XM_028297932.1"/>
</dbReference>
<accession>A0A6P7H7P5</accession>
<dbReference type="InParanoid" id="A0A6P7H7P5"/>
<organism evidence="1">
    <name type="scientific">Diabrotica virgifera virgifera</name>
    <name type="common">western corn rootworm</name>
    <dbReference type="NCBI Taxonomy" id="50390"/>
    <lineage>
        <taxon>Eukaryota</taxon>
        <taxon>Metazoa</taxon>
        <taxon>Ecdysozoa</taxon>
        <taxon>Arthropoda</taxon>
        <taxon>Hexapoda</taxon>
        <taxon>Insecta</taxon>
        <taxon>Pterygota</taxon>
        <taxon>Neoptera</taxon>
        <taxon>Endopterygota</taxon>
        <taxon>Coleoptera</taxon>
        <taxon>Polyphaga</taxon>
        <taxon>Cucujiformia</taxon>
        <taxon>Chrysomeloidea</taxon>
        <taxon>Chrysomelidae</taxon>
        <taxon>Galerucinae</taxon>
        <taxon>Diabroticina</taxon>
        <taxon>Diabroticites</taxon>
        <taxon>Diabrotica</taxon>
    </lineage>
</organism>
<dbReference type="AlphaFoldDB" id="A0A6P7H7P5"/>
<gene>
    <name evidence="1" type="primary">LOC114347203</name>
</gene>
<protein>
    <submittedName>
        <fullName evidence="1">Uncharacterized protein LOC114347203</fullName>
    </submittedName>
</protein>
<sequence length="129" mass="14469">MEFKIEIKEELVEYDQRHTESPLSTSINLGHLKSEPEVNSALTIKAGVKEEFGDGDPRYILSQPSSSLDPKGLKNESDEYNLGKKNDKILTELCITGPSTKNNFEINVSKVFGLVKIHLLIIMEGSEYK</sequence>